<dbReference type="PANTHER" id="PTHR35535">
    <property type="entry name" value="HEAT SHOCK PROTEIN HSLJ"/>
    <property type="match status" value="1"/>
</dbReference>
<evidence type="ECO:0000313" key="3">
    <source>
        <dbReference type="EMBL" id="SDZ31043.1"/>
    </source>
</evidence>
<sequence length="280" mass="31163">MKPSWTWCLPVIVTMGLGACSHIDKGGNAEDGAKPQVSAPAGPPGDAQSLTAYHWSLRQAFTPQGTEDQSWFLTAASRKRPLQLEFADQRLAVKNLCNVVTTGYRTEGNRIATQRAASTLMACDDDQLMALEQKVARILPTAKQWSVQLGEGKLPARLTLTFIDGTRWQLDGSPTAQTQYGSAGERIFLEVAPQRTACNHPLIKDFQCLRVREIRYGDNGVKTSTGEWENFYSEIEGYKHEPGIRNVLRIQRYKRQNVPADASAYAYVLDMVVESERVGR</sequence>
<evidence type="ECO:0000259" key="2">
    <source>
        <dbReference type="Pfam" id="PF14302"/>
    </source>
</evidence>
<dbReference type="Pfam" id="PF14302">
    <property type="entry name" value="DUF4377"/>
    <property type="match status" value="1"/>
</dbReference>
<proteinExistence type="predicted"/>
<dbReference type="InterPro" id="IPR038670">
    <property type="entry name" value="HslJ-like_sf"/>
</dbReference>
<dbReference type="Gene3D" id="2.40.128.270">
    <property type="match status" value="1"/>
</dbReference>
<dbReference type="InterPro" id="IPR053147">
    <property type="entry name" value="Hsp_HslJ-like"/>
</dbReference>
<dbReference type="Pfam" id="PF03724">
    <property type="entry name" value="META"/>
    <property type="match status" value="1"/>
</dbReference>
<keyword evidence="3" id="KW-0346">Stress response</keyword>
<dbReference type="InterPro" id="IPR025485">
    <property type="entry name" value="DUF4377"/>
</dbReference>
<feature type="domain" description="DUF306" evidence="1">
    <location>
        <begin position="67"/>
        <end position="167"/>
    </location>
</feature>
<dbReference type="AlphaFoldDB" id="A0A1H3RZ29"/>
<dbReference type="GeneID" id="94693873"/>
<name>A0A1H3RZ29_9BURK</name>
<evidence type="ECO:0000259" key="1">
    <source>
        <dbReference type="Pfam" id="PF03724"/>
    </source>
</evidence>
<reference evidence="3 4" key="1">
    <citation type="submission" date="2016-10" db="EMBL/GenBank/DDBJ databases">
        <authorList>
            <person name="de Groot N.N."/>
        </authorList>
    </citation>
    <scope>NUCLEOTIDE SEQUENCE [LARGE SCALE GENOMIC DNA]</scope>
    <source>
        <strain evidence="3 4">LMG 24775</strain>
    </source>
</reference>
<feature type="domain" description="DUF4377" evidence="2">
    <location>
        <begin position="190"/>
        <end position="274"/>
    </location>
</feature>
<evidence type="ECO:0000313" key="4">
    <source>
        <dbReference type="Proteomes" id="UP000183417"/>
    </source>
</evidence>
<gene>
    <name evidence="3" type="ORF">SAMN05421547_11794</name>
</gene>
<accession>A0A1H3RZ29</accession>
<protein>
    <submittedName>
        <fullName evidence="3">Heat shock protein HslJ</fullName>
    </submittedName>
</protein>
<dbReference type="EMBL" id="FNPE01000017">
    <property type="protein sequence ID" value="SDZ31043.1"/>
    <property type="molecule type" value="Genomic_DNA"/>
</dbReference>
<organism evidence="3 4">
    <name type="scientific">Delftia lacustris</name>
    <dbReference type="NCBI Taxonomy" id="558537"/>
    <lineage>
        <taxon>Bacteria</taxon>
        <taxon>Pseudomonadati</taxon>
        <taxon>Pseudomonadota</taxon>
        <taxon>Betaproteobacteria</taxon>
        <taxon>Burkholderiales</taxon>
        <taxon>Comamonadaceae</taxon>
        <taxon>Delftia</taxon>
    </lineage>
</organism>
<dbReference type="RefSeq" id="WP_074923120.1">
    <property type="nucleotide sequence ID" value="NZ_CP141274.1"/>
</dbReference>
<dbReference type="InterPro" id="IPR005184">
    <property type="entry name" value="DUF306_Meta_HslJ"/>
</dbReference>
<dbReference type="Proteomes" id="UP000183417">
    <property type="component" value="Unassembled WGS sequence"/>
</dbReference>
<dbReference type="PROSITE" id="PS51257">
    <property type="entry name" value="PROKAR_LIPOPROTEIN"/>
    <property type="match status" value="1"/>
</dbReference>
<dbReference type="PANTHER" id="PTHR35535:SF2">
    <property type="entry name" value="DUF306 DOMAIN-CONTAINING PROTEIN"/>
    <property type="match status" value="1"/>
</dbReference>